<sequence length="127" mass="13949">MQTTAVDQAAPNSLSFHHHLMAMGLVAWANPLIYYHHSPIRAWLGTLLPPLVLALGAYGLYALLLSKRARNASPKSFLILGWALLIPLVTNPWINPPPSNPYAPQAQRPAQVPALPSLLTELDDSEW</sequence>
<dbReference type="Proteomes" id="UP001240697">
    <property type="component" value="Chromosome"/>
</dbReference>
<protein>
    <recommendedName>
        <fullName evidence="4">DUF805 domain-containing protein</fullName>
    </recommendedName>
</protein>
<keyword evidence="1" id="KW-0812">Transmembrane</keyword>
<name>A0ABY8SLH7_9BURK</name>
<evidence type="ECO:0008006" key="4">
    <source>
        <dbReference type="Google" id="ProtNLM"/>
    </source>
</evidence>
<accession>A0ABY8SLH7</accession>
<feature type="transmembrane region" description="Helical" evidence="1">
    <location>
        <begin position="20"/>
        <end position="37"/>
    </location>
</feature>
<reference evidence="2 3" key="1">
    <citation type="submission" date="2023-05" db="EMBL/GenBank/DDBJ databases">
        <authorList>
            <person name="Yin Y."/>
            <person name="Lu Z."/>
        </authorList>
    </citation>
    <scope>NUCLEOTIDE SEQUENCE [LARGE SCALE GENOMIC DNA]</scope>
    <source>
        <strain evidence="2 3">ZM22</strain>
    </source>
</reference>
<gene>
    <name evidence="2" type="ORF">QMY55_14670</name>
</gene>
<proteinExistence type="predicted"/>
<dbReference type="RefSeq" id="WP_283484930.1">
    <property type="nucleotide sequence ID" value="NZ_CP125947.1"/>
</dbReference>
<organism evidence="2 3">
    <name type="scientific">Comamonas resistens</name>
    <dbReference type="NCBI Taxonomy" id="3046670"/>
    <lineage>
        <taxon>Bacteria</taxon>
        <taxon>Pseudomonadati</taxon>
        <taxon>Pseudomonadota</taxon>
        <taxon>Betaproteobacteria</taxon>
        <taxon>Burkholderiales</taxon>
        <taxon>Comamonadaceae</taxon>
        <taxon>Comamonas</taxon>
    </lineage>
</organism>
<keyword evidence="1" id="KW-0472">Membrane</keyword>
<dbReference type="EMBL" id="CP125947">
    <property type="protein sequence ID" value="WHS63773.1"/>
    <property type="molecule type" value="Genomic_DNA"/>
</dbReference>
<feature type="transmembrane region" description="Helical" evidence="1">
    <location>
        <begin position="77"/>
        <end position="94"/>
    </location>
</feature>
<evidence type="ECO:0000313" key="2">
    <source>
        <dbReference type="EMBL" id="WHS63773.1"/>
    </source>
</evidence>
<feature type="transmembrane region" description="Helical" evidence="1">
    <location>
        <begin position="43"/>
        <end position="65"/>
    </location>
</feature>
<evidence type="ECO:0000256" key="1">
    <source>
        <dbReference type="SAM" id="Phobius"/>
    </source>
</evidence>
<keyword evidence="3" id="KW-1185">Reference proteome</keyword>
<keyword evidence="1" id="KW-1133">Transmembrane helix</keyword>
<evidence type="ECO:0000313" key="3">
    <source>
        <dbReference type="Proteomes" id="UP001240697"/>
    </source>
</evidence>